<dbReference type="HAMAP" id="MF_01965">
    <property type="entry name" value="NADHX_dehydratase"/>
    <property type="match status" value="1"/>
</dbReference>
<dbReference type="GO" id="GO:0046496">
    <property type="term" value="P:nicotinamide nucleotide metabolic process"/>
    <property type="evidence" value="ECO:0007669"/>
    <property type="project" value="UniProtKB-UniRule"/>
</dbReference>
<dbReference type="STRING" id="1763535.LPB072_10480"/>
<keyword evidence="10 17" id="KW-0520">NAD</keyword>
<evidence type="ECO:0000313" key="21">
    <source>
        <dbReference type="EMBL" id="AOW15545.1"/>
    </source>
</evidence>
<dbReference type="RefSeq" id="WP_066088325.1">
    <property type="nucleotide sequence ID" value="NZ_LVWD01000007.1"/>
</dbReference>
<evidence type="ECO:0000256" key="13">
    <source>
        <dbReference type="ARBA" id="ARBA00023268"/>
    </source>
</evidence>
<dbReference type="SUPFAM" id="SSF64153">
    <property type="entry name" value="YjeF N-terminal domain-like"/>
    <property type="match status" value="1"/>
</dbReference>
<evidence type="ECO:0000256" key="3">
    <source>
        <dbReference type="ARBA" id="ARBA00006001"/>
    </source>
</evidence>
<dbReference type="CDD" id="cd01171">
    <property type="entry name" value="YXKO-related"/>
    <property type="match status" value="1"/>
</dbReference>
<keyword evidence="11 18" id="KW-0413">Isomerase</keyword>
<dbReference type="PROSITE" id="PS51383">
    <property type="entry name" value="YJEF_C_3"/>
    <property type="match status" value="1"/>
</dbReference>
<proteinExistence type="inferred from homology"/>
<evidence type="ECO:0000256" key="12">
    <source>
        <dbReference type="ARBA" id="ARBA00023239"/>
    </source>
</evidence>
<evidence type="ECO:0000256" key="17">
    <source>
        <dbReference type="HAMAP-Rule" id="MF_01965"/>
    </source>
</evidence>
<feature type="binding site" evidence="17">
    <location>
        <begin position="426"/>
        <end position="430"/>
    </location>
    <ligand>
        <name>AMP</name>
        <dbReference type="ChEBI" id="CHEBI:456215"/>
    </ligand>
</feature>
<dbReference type="InterPro" id="IPR004443">
    <property type="entry name" value="YjeF_N_dom"/>
</dbReference>
<comment type="similarity">
    <text evidence="4 18">In the C-terminal section; belongs to the NnrD/CARKD family.</text>
</comment>
<comment type="cofactor">
    <cofactor evidence="17">
        <name>Mg(2+)</name>
        <dbReference type="ChEBI" id="CHEBI:18420"/>
    </cofactor>
</comment>
<dbReference type="Proteomes" id="UP000185680">
    <property type="component" value="Chromosome"/>
</dbReference>
<evidence type="ECO:0000256" key="9">
    <source>
        <dbReference type="ARBA" id="ARBA00022958"/>
    </source>
</evidence>
<gene>
    <name evidence="17" type="primary">nnrD</name>
    <name evidence="21" type="ORF">LPB072_10480</name>
    <name evidence="22" type="ORF">LPB72_06895</name>
</gene>
<sequence>MRRISFDQLEQLHSVQATRALERAATAQLPAHALMARAGQAIAQLSQALAPHARRIWVACGPGNNGGDGLVAATLLYKHARQHGLQTQICITFAGDPNALPADASHALREALTCGLQPSDDPPTNFDFAIDALLGIGTAREPEGTIAKHLELLRNALAPVLSVDVPSALLPDTGVLLGPLPGTTPNVRHTLSLLTLKPGLFTAQGRDAAGDIWFDGLGVNHQPAAQPSGDLLSAFGIETITTDRPHASHKGSHGEVLVMGGQGMKDSGSGMVGAAALAARAALRTGAGRVYLSLIGAPSSPTDFDPGQPELMFRSVNAACQGDLLERSVVVCGCGGGESIVLQLPSILSRARTLVLDADALNAIAADTQLQSLLTQRQTRAWTTIITPHPLEAARLLGTTTTQVMQDRLAAGTQLSERFGAICVLKGSGTVITAPGQPRYINGSGNGALATAGTGDVLAGMLGAALALASPCKLPLITTAQTVFHHGWLADQWVRQRGAQPLTADLLTR</sequence>
<comment type="cofactor">
    <cofactor evidence="18">
        <name>K(+)</name>
        <dbReference type="ChEBI" id="CHEBI:29103"/>
    </cofactor>
    <text evidence="18">Binds 1 potassium ion per subunit.</text>
</comment>
<dbReference type="GO" id="GO:0110051">
    <property type="term" value="P:metabolite repair"/>
    <property type="evidence" value="ECO:0007669"/>
    <property type="project" value="TreeGrafter"/>
</dbReference>
<evidence type="ECO:0000259" key="20">
    <source>
        <dbReference type="PROSITE" id="PS51385"/>
    </source>
</evidence>
<evidence type="ECO:0000256" key="15">
    <source>
        <dbReference type="ARBA" id="ARBA00048238"/>
    </source>
</evidence>
<feature type="binding site" evidence="17">
    <location>
        <position position="456"/>
    </location>
    <ligand>
        <name>(6S)-NADPHX</name>
        <dbReference type="ChEBI" id="CHEBI:64076"/>
    </ligand>
</feature>
<evidence type="ECO:0000256" key="11">
    <source>
        <dbReference type="ARBA" id="ARBA00023235"/>
    </source>
</evidence>
<dbReference type="SUPFAM" id="SSF53613">
    <property type="entry name" value="Ribokinase-like"/>
    <property type="match status" value="1"/>
</dbReference>
<dbReference type="PANTHER" id="PTHR12592:SF0">
    <property type="entry name" value="ATP-DEPENDENT (S)-NAD(P)H-HYDRATE DEHYDRATASE"/>
    <property type="match status" value="1"/>
</dbReference>
<keyword evidence="13" id="KW-0511">Multifunctional enzyme</keyword>
<keyword evidence="6 17" id="KW-0547">Nucleotide-binding</keyword>
<protein>
    <recommendedName>
        <fullName evidence="17">ADP-dependent (S)-NAD(P)H-hydrate dehydratase</fullName>
        <ecNumber evidence="17">4.2.1.136</ecNumber>
    </recommendedName>
    <alternativeName>
        <fullName evidence="17">ADP-dependent NAD(P)HX dehydratase</fullName>
    </alternativeName>
</protein>
<dbReference type="EC" id="4.2.1.136" evidence="17"/>
<dbReference type="AlphaFoldDB" id="A0A167II26"/>
<evidence type="ECO:0000256" key="8">
    <source>
        <dbReference type="ARBA" id="ARBA00022857"/>
    </source>
</evidence>
<keyword evidence="7 17" id="KW-0067">ATP-binding</keyword>
<dbReference type="Gene3D" id="3.40.1190.20">
    <property type="match status" value="1"/>
</dbReference>
<comment type="similarity">
    <text evidence="3 18">In the N-terminal section; belongs to the NnrE/AIBP family.</text>
</comment>
<reference evidence="21 24" key="2">
    <citation type="submission" date="2016-10" db="EMBL/GenBank/DDBJ databases">
        <title>Hydorgenophaga sp. LPB0072 isolated from gastropod.</title>
        <authorList>
            <person name="Kim E."/>
            <person name="Yi H."/>
        </authorList>
    </citation>
    <scope>NUCLEOTIDE SEQUENCE [LARGE SCALE GENOMIC DNA]</scope>
    <source>
        <strain evidence="21 24">LPB0072</strain>
    </source>
</reference>
<dbReference type="NCBIfam" id="TIGR00197">
    <property type="entry name" value="yjeF_nterm"/>
    <property type="match status" value="1"/>
</dbReference>
<dbReference type="InterPro" id="IPR000631">
    <property type="entry name" value="CARKD"/>
</dbReference>
<dbReference type="PROSITE" id="PS51385">
    <property type="entry name" value="YJEF_N"/>
    <property type="match status" value="1"/>
</dbReference>
<dbReference type="GO" id="GO:0052855">
    <property type="term" value="F:ADP-dependent NAD(P)H-hydrate dehydratase activity"/>
    <property type="evidence" value="ECO:0007669"/>
    <property type="project" value="UniProtKB-UniRule"/>
</dbReference>
<evidence type="ECO:0000313" key="22">
    <source>
        <dbReference type="EMBL" id="OAD42789.1"/>
    </source>
</evidence>
<keyword evidence="23" id="KW-1185">Reference proteome</keyword>
<dbReference type="Pfam" id="PF01256">
    <property type="entry name" value="Carb_kinase"/>
    <property type="match status" value="1"/>
</dbReference>
<comment type="subunit">
    <text evidence="17">Homotetramer.</text>
</comment>
<evidence type="ECO:0000256" key="6">
    <source>
        <dbReference type="ARBA" id="ARBA00022741"/>
    </source>
</evidence>
<feature type="binding site" evidence="17">
    <location>
        <position position="274"/>
    </location>
    <ligand>
        <name>(6S)-NADPHX</name>
        <dbReference type="ChEBI" id="CHEBI:64076"/>
    </ligand>
</feature>
<dbReference type="Pfam" id="PF03853">
    <property type="entry name" value="YjeF_N"/>
    <property type="match status" value="1"/>
</dbReference>
<evidence type="ECO:0000256" key="7">
    <source>
        <dbReference type="ARBA" id="ARBA00022840"/>
    </source>
</evidence>
<comment type="function">
    <text evidence="14 18">Bifunctional enzyme that catalyzes the epimerization of the S- and R-forms of NAD(P)HX and the dehydration of the S-form of NAD(P)HX at the expense of ADP, which is converted to AMP. This allows the repair of both epimers of NAD(P)HX, a damaged form of NAD(P)H that is a result of enzymatic or heat-dependent hydration.</text>
</comment>
<keyword evidence="12 17" id="KW-0456">Lyase</keyword>
<dbReference type="PIRSF" id="PIRSF017184">
    <property type="entry name" value="Nnr"/>
    <property type="match status" value="1"/>
</dbReference>
<dbReference type="NCBIfam" id="TIGR00196">
    <property type="entry name" value="yjeF_cterm"/>
    <property type="match status" value="1"/>
</dbReference>
<dbReference type="GO" id="GO:0052856">
    <property type="term" value="F:NAD(P)HX epimerase activity"/>
    <property type="evidence" value="ECO:0007669"/>
    <property type="project" value="UniProtKB-EC"/>
</dbReference>
<dbReference type="InterPro" id="IPR030677">
    <property type="entry name" value="Nnr"/>
</dbReference>
<dbReference type="PROSITE" id="PS01050">
    <property type="entry name" value="YJEF_C_2"/>
    <property type="match status" value="1"/>
</dbReference>
<dbReference type="GO" id="GO:0046872">
    <property type="term" value="F:metal ion binding"/>
    <property type="evidence" value="ECO:0007669"/>
    <property type="project" value="UniProtKB-UniRule"/>
</dbReference>
<feature type="domain" description="YjeF N-terminal" evidence="20">
    <location>
        <begin position="18"/>
        <end position="225"/>
    </location>
</feature>
<comment type="function">
    <text evidence="17">Catalyzes the dehydration of the S-form of NAD(P)HX at the expense of ADP, which is converted to AMP. Together with NAD(P)HX epimerase, which catalyzes the epimerization of the S- and R-forms, the enzyme allows the repair of both epimers of NAD(P)HX, a damaged form of NAD(P)H that is a result of enzymatic or heat-dependent hydration.</text>
</comment>
<dbReference type="InterPro" id="IPR036652">
    <property type="entry name" value="YjeF_N_dom_sf"/>
</dbReference>
<keyword evidence="8 17" id="KW-0521">NADP</keyword>
<dbReference type="KEGG" id="hyl:LPB072_10480"/>
<evidence type="ECO:0000256" key="18">
    <source>
        <dbReference type="PIRNR" id="PIRNR017184"/>
    </source>
</evidence>
<comment type="catalytic activity">
    <reaction evidence="2 18">
        <text>(6R)-NADPHX = (6S)-NADPHX</text>
        <dbReference type="Rhea" id="RHEA:32227"/>
        <dbReference type="ChEBI" id="CHEBI:64076"/>
        <dbReference type="ChEBI" id="CHEBI:64077"/>
        <dbReference type="EC" id="5.1.99.6"/>
    </reaction>
</comment>
<dbReference type="Gene3D" id="3.40.50.10260">
    <property type="entry name" value="YjeF N-terminal domain"/>
    <property type="match status" value="1"/>
</dbReference>
<comment type="catalytic activity">
    <reaction evidence="16 17 18">
        <text>(6S)-NADPHX + ADP = AMP + phosphate + NADPH + H(+)</text>
        <dbReference type="Rhea" id="RHEA:32235"/>
        <dbReference type="ChEBI" id="CHEBI:15378"/>
        <dbReference type="ChEBI" id="CHEBI:43474"/>
        <dbReference type="ChEBI" id="CHEBI:57783"/>
        <dbReference type="ChEBI" id="CHEBI:64076"/>
        <dbReference type="ChEBI" id="CHEBI:456215"/>
        <dbReference type="ChEBI" id="CHEBI:456216"/>
        <dbReference type="EC" id="4.2.1.136"/>
    </reaction>
</comment>
<evidence type="ECO:0000313" key="23">
    <source>
        <dbReference type="Proteomes" id="UP000185657"/>
    </source>
</evidence>
<evidence type="ECO:0000256" key="5">
    <source>
        <dbReference type="ARBA" id="ARBA00022723"/>
    </source>
</evidence>
<evidence type="ECO:0000256" key="4">
    <source>
        <dbReference type="ARBA" id="ARBA00009524"/>
    </source>
</evidence>
<comment type="catalytic activity">
    <reaction evidence="1 18">
        <text>(6R)-NADHX = (6S)-NADHX</text>
        <dbReference type="Rhea" id="RHEA:32215"/>
        <dbReference type="ChEBI" id="CHEBI:64074"/>
        <dbReference type="ChEBI" id="CHEBI:64075"/>
        <dbReference type="EC" id="5.1.99.6"/>
    </reaction>
</comment>
<keyword evidence="9 18" id="KW-0630">Potassium</keyword>
<dbReference type="EMBL" id="LVWD01000007">
    <property type="protein sequence ID" value="OAD42789.1"/>
    <property type="molecule type" value="Genomic_DNA"/>
</dbReference>
<dbReference type="GO" id="GO:0005524">
    <property type="term" value="F:ATP binding"/>
    <property type="evidence" value="ECO:0007669"/>
    <property type="project" value="UniProtKB-UniRule"/>
</dbReference>
<dbReference type="Proteomes" id="UP000185657">
    <property type="component" value="Unassembled WGS sequence"/>
</dbReference>
<feature type="binding site" evidence="17">
    <location>
        <position position="389"/>
    </location>
    <ligand>
        <name>(6S)-NADPHX</name>
        <dbReference type="ChEBI" id="CHEBI:64076"/>
    </ligand>
</feature>
<reference evidence="22 23" key="1">
    <citation type="submission" date="2016-02" db="EMBL/GenBank/DDBJ databases">
        <title>Draft genome sequence of Hydrogenophaga sp. LPB0072.</title>
        <authorList>
            <person name="Shin S.-K."/>
            <person name="Yi H."/>
        </authorList>
    </citation>
    <scope>NUCLEOTIDE SEQUENCE [LARGE SCALE GENOMIC DNA]</scope>
    <source>
        <strain evidence="22 23">LPB0072</strain>
    </source>
</reference>
<accession>A0A167II26</accession>
<evidence type="ECO:0000256" key="1">
    <source>
        <dbReference type="ARBA" id="ARBA00000013"/>
    </source>
</evidence>
<feature type="binding site" evidence="17">
    <location>
        <position position="335"/>
    </location>
    <ligand>
        <name>(6S)-NADPHX</name>
        <dbReference type="ChEBI" id="CHEBI:64076"/>
    </ligand>
</feature>
<feature type="domain" description="YjeF C-terminal" evidence="19">
    <location>
        <begin position="233"/>
        <end position="509"/>
    </location>
</feature>
<dbReference type="InterPro" id="IPR029056">
    <property type="entry name" value="Ribokinase-like"/>
</dbReference>
<evidence type="ECO:0000256" key="16">
    <source>
        <dbReference type="ARBA" id="ARBA00049209"/>
    </source>
</evidence>
<organism evidence="21 24">
    <name type="scientific">Hydrogenophaga crassostreae</name>
    <dbReference type="NCBI Taxonomy" id="1763535"/>
    <lineage>
        <taxon>Bacteria</taxon>
        <taxon>Pseudomonadati</taxon>
        <taxon>Pseudomonadota</taxon>
        <taxon>Betaproteobacteria</taxon>
        <taxon>Burkholderiales</taxon>
        <taxon>Comamonadaceae</taxon>
        <taxon>Hydrogenophaga</taxon>
    </lineage>
</organism>
<dbReference type="InterPro" id="IPR017953">
    <property type="entry name" value="Carbohydrate_kinase_pred_CS"/>
</dbReference>
<keyword evidence="5 18" id="KW-0479">Metal-binding</keyword>
<name>A0A167II26_9BURK</name>
<dbReference type="EMBL" id="CP017476">
    <property type="protein sequence ID" value="AOW15545.1"/>
    <property type="molecule type" value="Genomic_DNA"/>
</dbReference>
<evidence type="ECO:0000256" key="14">
    <source>
        <dbReference type="ARBA" id="ARBA00025153"/>
    </source>
</evidence>
<evidence type="ECO:0000256" key="10">
    <source>
        <dbReference type="ARBA" id="ARBA00023027"/>
    </source>
</evidence>
<evidence type="ECO:0000256" key="2">
    <source>
        <dbReference type="ARBA" id="ARBA00000909"/>
    </source>
</evidence>
<dbReference type="PANTHER" id="PTHR12592">
    <property type="entry name" value="ATP-DEPENDENT (S)-NAD(P)H-HYDRATE DEHYDRATASE FAMILY MEMBER"/>
    <property type="match status" value="1"/>
</dbReference>
<evidence type="ECO:0000259" key="19">
    <source>
        <dbReference type="PROSITE" id="PS51383"/>
    </source>
</evidence>
<feature type="binding site" evidence="17">
    <location>
        <position position="455"/>
    </location>
    <ligand>
        <name>AMP</name>
        <dbReference type="ChEBI" id="CHEBI:456215"/>
    </ligand>
</feature>
<dbReference type="OrthoDB" id="9806925at2"/>
<comment type="catalytic activity">
    <reaction evidence="15 17 18">
        <text>(6S)-NADHX + ADP = AMP + phosphate + NADH + H(+)</text>
        <dbReference type="Rhea" id="RHEA:32223"/>
        <dbReference type="ChEBI" id="CHEBI:15378"/>
        <dbReference type="ChEBI" id="CHEBI:43474"/>
        <dbReference type="ChEBI" id="CHEBI:57945"/>
        <dbReference type="ChEBI" id="CHEBI:64074"/>
        <dbReference type="ChEBI" id="CHEBI:456215"/>
        <dbReference type="ChEBI" id="CHEBI:456216"/>
        <dbReference type="EC" id="4.2.1.136"/>
    </reaction>
</comment>
<evidence type="ECO:0000313" key="24">
    <source>
        <dbReference type="Proteomes" id="UP000185680"/>
    </source>
</evidence>
<comment type="similarity">
    <text evidence="17">Belongs to the NnrD/CARKD family.</text>
</comment>